<evidence type="ECO:0000313" key="2">
    <source>
        <dbReference type="EMBL" id="CAA9496621.1"/>
    </source>
</evidence>
<feature type="non-terminal residue" evidence="2">
    <location>
        <position position="1"/>
    </location>
</feature>
<feature type="compositionally biased region" description="Basic residues" evidence="1">
    <location>
        <begin position="186"/>
        <end position="195"/>
    </location>
</feature>
<name>A0A6J4SEZ5_9ACTN</name>
<dbReference type="AlphaFoldDB" id="A0A6J4SEZ5"/>
<protein>
    <submittedName>
        <fullName evidence="2">Uncharacterized protein</fullName>
    </submittedName>
</protein>
<feature type="compositionally biased region" description="Basic and acidic residues" evidence="1">
    <location>
        <begin position="323"/>
        <end position="336"/>
    </location>
</feature>
<organism evidence="2">
    <name type="scientific">uncultured Solirubrobacteraceae bacterium</name>
    <dbReference type="NCBI Taxonomy" id="1162706"/>
    <lineage>
        <taxon>Bacteria</taxon>
        <taxon>Bacillati</taxon>
        <taxon>Actinomycetota</taxon>
        <taxon>Thermoleophilia</taxon>
        <taxon>Solirubrobacterales</taxon>
        <taxon>Solirubrobacteraceae</taxon>
        <taxon>environmental samples</taxon>
    </lineage>
</organism>
<feature type="compositionally biased region" description="Basic residues" evidence="1">
    <location>
        <begin position="159"/>
        <end position="179"/>
    </location>
</feature>
<feature type="compositionally biased region" description="Low complexity" evidence="1">
    <location>
        <begin position="138"/>
        <end position="149"/>
    </location>
</feature>
<feature type="compositionally biased region" description="Basic and acidic residues" evidence="1">
    <location>
        <begin position="122"/>
        <end position="136"/>
    </location>
</feature>
<evidence type="ECO:0000256" key="1">
    <source>
        <dbReference type="SAM" id="MobiDB-lite"/>
    </source>
</evidence>
<sequence>ARRRGPAPAPGLARPAGPRAGQPPLRARDPGRPGGPALPGLRADGLGLPHRPPGGRGARPDRRHGPVGRGARRPDGPPDAAPVGPARAAPQPGPPGGVDPRRHPARGGAVRPRRAAGRPGLGRRDRPPVHHPEPRPARPAALGRGAELRPLPGHDGRRTRPGRPAHRRRGRRVGVRRERRGLAGHGPRRLAHRRPAAGAGRGPRARRCLDRRGPALRQRQPGAQGLVRHRPHGDDVRDAPGAVSRAGGERVRRRRGGHGPALLLRLGGRPGRRAPDGLGAARPPPGGHRALGGGRVGPGDRRRRAHHEPLGGGGLLLRRGRRGQRERGLPLDDQPHGHARPPARAHVLRLPARRHGRAAPGRRRGRRGGRPGRAALLRDVRRPGLPGRRGARRGRVPGARPLRRRRVAPRGARPRARRRL</sequence>
<dbReference type="EMBL" id="CADCVO010000321">
    <property type="protein sequence ID" value="CAA9496621.1"/>
    <property type="molecule type" value="Genomic_DNA"/>
</dbReference>
<feature type="compositionally biased region" description="Low complexity" evidence="1">
    <location>
        <begin position="81"/>
        <end position="90"/>
    </location>
</feature>
<feature type="compositionally biased region" description="Low complexity" evidence="1">
    <location>
        <begin position="10"/>
        <end position="25"/>
    </location>
</feature>
<feature type="compositionally biased region" description="Low complexity" evidence="1">
    <location>
        <begin position="38"/>
        <end position="49"/>
    </location>
</feature>
<feature type="region of interest" description="Disordered" evidence="1">
    <location>
        <begin position="1"/>
        <end position="420"/>
    </location>
</feature>
<feature type="compositionally biased region" description="Basic residues" evidence="1">
    <location>
        <begin position="337"/>
        <end position="370"/>
    </location>
</feature>
<feature type="non-terminal residue" evidence="2">
    <location>
        <position position="420"/>
    </location>
</feature>
<feature type="compositionally biased region" description="Basic residues" evidence="1">
    <location>
        <begin position="389"/>
        <end position="420"/>
    </location>
</feature>
<proteinExistence type="predicted"/>
<reference evidence="2" key="1">
    <citation type="submission" date="2020-02" db="EMBL/GenBank/DDBJ databases">
        <authorList>
            <person name="Meier V. D."/>
        </authorList>
    </citation>
    <scope>NUCLEOTIDE SEQUENCE</scope>
    <source>
        <strain evidence="2">AVDCRST_MAG13</strain>
    </source>
</reference>
<accession>A0A6J4SEZ5</accession>
<gene>
    <name evidence="2" type="ORF">AVDCRST_MAG13-2020</name>
</gene>